<organism evidence="2 3">
    <name type="scientific">Altererythrobacter litoralis</name>
    <dbReference type="NCBI Taxonomy" id="3113904"/>
    <lineage>
        <taxon>Bacteria</taxon>
        <taxon>Pseudomonadati</taxon>
        <taxon>Pseudomonadota</taxon>
        <taxon>Alphaproteobacteria</taxon>
        <taxon>Sphingomonadales</taxon>
        <taxon>Erythrobacteraceae</taxon>
        <taxon>Altererythrobacter</taxon>
    </lineage>
</organism>
<comment type="caution">
    <text evidence="2">The sequence shown here is derived from an EMBL/GenBank/DDBJ whole genome shotgun (WGS) entry which is preliminary data.</text>
</comment>
<accession>A0ABU7GDU5</accession>
<dbReference type="Proteomes" id="UP001343492">
    <property type="component" value="Unassembled WGS sequence"/>
</dbReference>
<name>A0ABU7GDU5_9SPHN</name>
<evidence type="ECO:0000313" key="2">
    <source>
        <dbReference type="EMBL" id="MEE1877272.1"/>
    </source>
</evidence>
<reference evidence="2 3" key="1">
    <citation type="submission" date="2024-01" db="EMBL/GenBank/DDBJ databases">
        <title>The genome sequence of Erythrobacteraceae sp. strain 1XM1-14.</title>
        <authorList>
            <person name="Liu Y."/>
        </authorList>
    </citation>
    <scope>NUCLEOTIDE SEQUENCE [LARGE SCALE GENOMIC DNA]</scope>
    <source>
        <strain evidence="2 3">1XM1-14</strain>
    </source>
</reference>
<keyword evidence="1" id="KW-0472">Membrane</keyword>
<proteinExistence type="predicted"/>
<feature type="transmembrane region" description="Helical" evidence="1">
    <location>
        <begin position="20"/>
        <end position="39"/>
    </location>
</feature>
<evidence type="ECO:0000256" key="1">
    <source>
        <dbReference type="SAM" id="Phobius"/>
    </source>
</evidence>
<keyword evidence="1" id="KW-0812">Transmembrane</keyword>
<evidence type="ECO:0008006" key="4">
    <source>
        <dbReference type="Google" id="ProtNLM"/>
    </source>
</evidence>
<dbReference type="EMBL" id="JAZDQV010000004">
    <property type="protein sequence ID" value="MEE1877272.1"/>
    <property type="molecule type" value="Genomic_DNA"/>
</dbReference>
<keyword evidence="1" id="KW-1133">Transmembrane helix</keyword>
<gene>
    <name evidence="2" type="ORF">VRS74_06185</name>
</gene>
<sequence length="270" mass="28281">MSINLPDAWADRLVERAPRLALLAVVAMAWAMTLAWPPLPSGSRTLVAGQPNATPLADYPLRLDLPDTQPVTMEELIAVVGRHEPIAQASKDISARSAGTVKSSSSSIRTSFAAAFSAFLDPAPAGRSANGGTAQQAPATQKLGRSELLSVDYDLAKLNPSQPTAAASETVGSKAAYNSEDGSLTVTKQLLVDGKSRGSATIRIEERARILIATASVADALGPQVENLPRRISGAIATRTGFIPFHELRGAGIAVEYDPVTDRVSLSTNS</sequence>
<keyword evidence="3" id="KW-1185">Reference proteome</keyword>
<evidence type="ECO:0000313" key="3">
    <source>
        <dbReference type="Proteomes" id="UP001343492"/>
    </source>
</evidence>
<protein>
    <recommendedName>
        <fullName evidence="4">Copper amine oxidase-like N-terminal domain-containing protein</fullName>
    </recommendedName>
</protein>
<dbReference type="RefSeq" id="WP_354144374.1">
    <property type="nucleotide sequence ID" value="NZ_JAZDQV010000004.1"/>
</dbReference>